<protein>
    <submittedName>
        <fullName evidence="2">Uncharacterized protein</fullName>
    </submittedName>
</protein>
<reference evidence="2" key="2">
    <citation type="submission" date="2025-09" db="UniProtKB">
        <authorList>
            <consortium name="Ensembl"/>
        </authorList>
    </citation>
    <scope>IDENTIFICATION</scope>
</reference>
<accession>A0A3Q2Z6X8</accession>
<sequence>AFRKLGSCDYQPMLYFYLWYREISFWLRLHYASTRWSYAEGNKIEYNTQLYFSRAFTIASTVTKSSADGGLGRSPSGLEDGSSPLKLS</sequence>
<organism evidence="2 3">
    <name type="scientific">Hippocampus comes</name>
    <name type="common">Tiger tail seahorse</name>
    <dbReference type="NCBI Taxonomy" id="109280"/>
    <lineage>
        <taxon>Eukaryota</taxon>
        <taxon>Metazoa</taxon>
        <taxon>Chordata</taxon>
        <taxon>Craniata</taxon>
        <taxon>Vertebrata</taxon>
        <taxon>Euteleostomi</taxon>
        <taxon>Actinopterygii</taxon>
        <taxon>Neopterygii</taxon>
        <taxon>Teleostei</taxon>
        <taxon>Neoteleostei</taxon>
        <taxon>Acanthomorphata</taxon>
        <taxon>Syngnathiaria</taxon>
        <taxon>Syngnathiformes</taxon>
        <taxon>Syngnathoidei</taxon>
        <taxon>Syngnathidae</taxon>
        <taxon>Hippocampus</taxon>
    </lineage>
</organism>
<evidence type="ECO:0000256" key="1">
    <source>
        <dbReference type="SAM" id="MobiDB-lite"/>
    </source>
</evidence>
<dbReference type="AlphaFoldDB" id="A0A3Q2Z6X8"/>
<feature type="region of interest" description="Disordered" evidence="1">
    <location>
        <begin position="64"/>
        <end position="88"/>
    </location>
</feature>
<name>A0A3Q2Z6X8_HIPCM</name>
<dbReference type="Ensembl" id="ENSHCOT00000023950.1">
    <property type="protein sequence ID" value="ENSHCOP00000027631.1"/>
    <property type="gene ID" value="ENSHCOG00000019604.1"/>
</dbReference>
<dbReference type="Proteomes" id="UP000264820">
    <property type="component" value="Unplaced"/>
</dbReference>
<keyword evidence="3" id="KW-1185">Reference proteome</keyword>
<evidence type="ECO:0000313" key="2">
    <source>
        <dbReference type="Ensembl" id="ENSHCOP00000027631.1"/>
    </source>
</evidence>
<reference evidence="2" key="1">
    <citation type="submission" date="2025-08" db="UniProtKB">
        <authorList>
            <consortium name="Ensembl"/>
        </authorList>
    </citation>
    <scope>IDENTIFICATION</scope>
</reference>
<evidence type="ECO:0000313" key="3">
    <source>
        <dbReference type="Proteomes" id="UP000264820"/>
    </source>
</evidence>
<proteinExistence type="predicted"/>